<dbReference type="AlphaFoldDB" id="A0A1Y5SDC8"/>
<evidence type="ECO:0000259" key="1">
    <source>
        <dbReference type="PROSITE" id="PS51186"/>
    </source>
</evidence>
<dbReference type="PANTHER" id="PTHR43792">
    <property type="entry name" value="GNAT FAMILY, PUTATIVE (AFU_ORTHOLOGUE AFUA_3G00765)-RELATED-RELATED"/>
    <property type="match status" value="1"/>
</dbReference>
<feature type="domain" description="N-acetyltransferase" evidence="1">
    <location>
        <begin position="30"/>
        <end position="186"/>
    </location>
</feature>
<dbReference type="PROSITE" id="PS51186">
    <property type="entry name" value="GNAT"/>
    <property type="match status" value="1"/>
</dbReference>
<sequence>MNLTARTAPQTSTGRAESPLRVPVLETARLRLRAPEARDLDAYVAYCASDRSATVGGPFSREEAYFRLCAIAGQWQLRGFGRWIIADRESDAALGLAGLHYPDGWPEPEIAWTVFDGAEGRGIAQEAAIAVRAHVFGTLGWSRVMSAVAPSNSRSVRLAQRLGCTLEGEFDHPVYGRLGIWRHPAPAGAPKEIVQ</sequence>
<dbReference type="InterPro" id="IPR051531">
    <property type="entry name" value="N-acetyltransferase"/>
</dbReference>
<proteinExistence type="predicted"/>
<dbReference type="GO" id="GO:0016747">
    <property type="term" value="F:acyltransferase activity, transferring groups other than amino-acyl groups"/>
    <property type="evidence" value="ECO:0007669"/>
    <property type="project" value="InterPro"/>
</dbReference>
<keyword evidence="3" id="KW-1185">Reference proteome</keyword>
<dbReference type="InterPro" id="IPR016181">
    <property type="entry name" value="Acyl_CoA_acyltransferase"/>
</dbReference>
<reference evidence="2 3" key="1">
    <citation type="submission" date="2017-03" db="EMBL/GenBank/DDBJ databases">
        <authorList>
            <person name="Afonso C.L."/>
            <person name="Miller P.J."/>
            <person name="Scott M.A."/>
            <person name="Spackman E."/>
            <person name="Goraichik I."/>
            <person name="Dimitrov K.M."/>
            <person name="Suarez D.L."/>
            <person name="Swayne D.E."/>
        </authorList>
    </citation>
    <scope>NUCLEOTIDE SEQUENCE [LARGE SCALE GENOMIC DNA]</scope>
    <source>
        <strain evidence="2 3">CECT 7023</strain>
    </source>
</reference>
<organism evidence="2 3">
    <name type="scientific">Roseisalinus antarcticus</name>
    <dbReference type="NCBI Taxonomy" id="254357"/>
    <lineage>
        <taxon>Bacteria</taxon>
        <taxon>Pseudomonadati</taxon>
        <taxon>Pseudomonadota</taxon>
        <taxon>Alphaproteobacteria</taxon>
        <taxon>Rhodobacterales</taxon>
        <taxon>Roseobacteraceae</taxon>
        <taxon>Roseisalinus</taxon>
    </lineage>
</organism>
<dbReference type="RefSeq" id="WP_085878257.1">
    <property type="nucleotide sequence ID" value="NZ_FWFZ01000005.1"/>
</dbReference>
<evidence type="ECO:0000313" key="2">
    <source>
        <dbReference type="EMBL" id="SLN37084.1"/>
    </source>
</evidence>
<dbReference type="EMBL" id="FWFZ01000005">
    <property type="protein sequence ID" value="SLN37084.1"/>
    <property type="molecule type" value="Genomic_DNA"/>
</dbReference>
<dbReference type="Proteomes" id="UP000193900">
    <property type="component" value="Unassembled WGS sequence"/>
</dbReference>
<accession>A0A1Y5SDC8</accession>
<gene>
    <name evidence="2" type="ORF">ROA7023_01373</name>
</gene>
<dbReference type="OrthoDB" id="6293260at2"/>
<evidence type="ECO:0000313" key="3">
    <source>
        <dbReference type="Proteomes" id="UP000193900"/>
    </source>
</evidence>
<dbReference type="SUPFAM" id="SSF55729">
    <property type="entry name" value="Acyl-CoA N-acyltransferases (Nat)"/>
    <property type="match status" value="1"/>
</dbReference>
<name>A0A1Y5SDC8_9RHOB</name>
<dbReference type="InterPro" id="IPR000182">
    <property type="entry name" value="GNAT_dom"/>
</dbReference>
<dbReference type="PANTHER" id="PTHR43792:SF1">
    <property type="entry name" value="N-ACETYLTRANSFERASE DOMAIN-CONTAINING PROTEIN"/>
    <property type="match status" value="1"/>
</dbReference>
<dbReference type="Pfam" id="PF13302">
    <property type="entry name" value="Acetyltransf_3"/>
    <property type="match status" value="1"/>
</dbReference>
<dbReference type="Gene3D" id="3.40.630.30">
    <property type="match status" value="1"/>
</dbReference>
<protein>
    <recommendedName>
        <fullName evidence="1">N-acetyltransferase domain-containing protein</fullName>
    </recommendedName>
</protein>